<evidence type="ECO:0000259" key="7">
    <source>
        <dbReference type="Pfam" id="PF13480"/>
    </source>
</evidence>
<dbReference type="PANTHER" id="PTHR36174:SF1">
    <property type="entry name" value="LIPID II:GLYCINE GLYCYLTRANSFERASE"/>
    <property type="match status" value="1"/>
</dbReference>
<dbReference type="PROSITE" id="PS51191">
    <property type="entry name" value="FEMABX"/>
    <property type="match status" value="1"/>
</dbReference>
<dbReference type="EMBL" id="JAAXKZ010000013">
    <property type="protein sequence ID" value="NMH91130.1"/>
    <property type="molecule type" value="Genomic_DNA"/>
</dbReference>
<dbReference type="GO" id="GO:0016755">
    <property type="term" value="F:aminoacyltransferase activity"/>
    <property type="evidence" value="ECO:0007669"/>
    <property type="project" value="InterPro"/>
</dbReference>
<dbReference type="InterPro" id="IPR003447">
    <property type="entry name" value="FEMABX"/>
</dbReference>
<dbReference type="InterPro" id="IPR050644">
    <property type="entry name" value="PG_Glycine_Bridge_Synth"/>
</dbReference>
<evidence type="ECO:0000256" key="6">
    <source>
        <dbReference type="ARBA" id="ARBA00023316"/>
    </source>
</evidence>
<name>A0A848DET0_9PSEU</name>
<proteinExistence type="inferred from homology"/>
<evidence type="ECO:0000313" key="8">
    <source>
        <dbReference type="EMBL" id="NMH91130.1"/>
    </source>
</evidence>
<keyword evidence="4" id="KW-0573">Peptidoglycan synthesis</keyword>
<sequence length="381" mass="41602">MPVSSEQDLSIEASPRPDPGKLIEWDRLVAETPGSDVTQLSGWATLRATTGYSPLYILATQRGRVLGGAQLLTRRIPVLGRIAYLPNGPIIDPSSPHPGDVLAKLCAALEAVGRHRVRMLFVQPPDGGQDVTIELLRHGFQYSEVGIAPSATLRIDLEKTEEELFRNANATLRRWTKRWAAHGVSVRQGDESDIPKLAELVHITAAHQGFKPFSSSYLCTMYQELAAAGHMVLFAGEVDGRTVAIDGLTGCGGVLHARLGGFDRSAEATRLNVTSAVQWRAIQWAKENGYRWFDLGGIKQATLHELLSGRPPNLDMMSGGDRFKVKFGGAPHRFPPAVELIASPILRRALERLRGSRAGRRTLERVKALARGGRIPRSPAP</sequence>
<dbReference type="SUPFAM" id="SSF55729">
    <property type="entry name" value="Acyl-CoA N-acyltransferases (Nat)"/>
    <property type="match status" value="2"/>
</dbReference>
<protein>
    <submittedName>
        <fullName evidence="8">Peptidoglycan bridge formation glycyltransferase FemA/FemB family protein</fullName>
    </submittedName>
</protein>
<dbReference type="Gene3D" id="3.40.630.30">
    <property type="match status" value="2"/>
</dbReference>
<accession>A0A848DET0</accession>
<dbReference type="GO" id="GO:0008360">
    <property type="term" value="P:regulation of cell shape"/>
    <property type="evidence" value="ECO:0007669"/>
    <property type="project" value="UniProtKB-KW"/>
</dbReference>
<dbReference type="Pfam" id="PF13480">
    <property type="entry name" value="Acetyltransf_6"/>
    <property type="match status" value="1"/>
</dbReference>
<dbReference type="InterPro" id="IPR038740">
    <property type="entry name" value="BioF2-like_GNAT_dom"/>
</dbReference>
<dbReference type="InterPro" id="IPR016181">
    <property type="entry name" value="Acyl_CoA_acyltransferase"/>
</dbReference>
<organism evidence="8 9">
    <name type="scientific">Pseudonocardia bannensis</name>
    <dbReference type="NCBI Taxonomy" id="630973"/>
    <lineage>
        <taxon>Bacteria</taxon>
        <taxon>Bacillati</taxon>
        <taxon>Actinomycetota</taxon>
        <taxon>Actinomycetes</taxon>
        <taxon>Pseudonocardiales</taxon>
        <taxon>Pseudonocardiaceae</taxon>
        <taxon>Pseudonocardia</taxon>
    </lineage>
</organism>
<keyword evidence="9" id="KW-1185">Reference proteome</keyword>
<dbReference type="Proteomes" id="UP000586918">
    <property type="component" value="Unassembled WGS sequence"/>
</dbReference>
<reference evidence="8 9" key="1">
    <citation type="submission" date="2020-04" db="EMBL/GenBank/DDBJ databases">
        <authorList>
            <person name="Klaysubun C."/>
            <person name="Duangmal K."/>
            <person name="Lipun K."/>
        </authorList>
    </citation>
    <scope>NUCLEOTIDE SEQUENCE [LARGE SCALE GENOMIC DNA]</scope>
    <source>
        <strain evidence="8 9">DSM 45300</strain>
    </source>
</reference>
<keyword evidence="3" id="KW-0133">Cell shape</keyword>
<dbReference type="GO" id="GO:0009252">
    <property type="term" value="P:peptidoglycan biosynthetic process"/>
    <property type="evidence" value="ECO:0007669"/>
    <property type="project" value="UniProtKB-KW"/>
</dbReference>
<dbReference type="RefSeq" id="WP_169410878.1">
    <property type="nucleotide sequence ID" value="NZ_JAAXKZ010000013.1"/>
</dbReference>
<gene>
    <name evidence="8" type="ORF">HF519_05885</name>
</gene>
<evidence type="ECO:0000313" key="9">
    <source>
        <dbReference type="Proteomes" id="UP000586918"/>
    </source>
</evidence>
<dbReference type="PANTHER" id="PTHR36174">
    <property type="entry name" value="LIPID II:GLYCINE GLYCYLTRANSFERASE"/>
    <property type="match status" value="1"/>
</dbReference>
<feature type="domain" description="BioF2-like acetyltransferase" evidence="7">
    <location>
        <begin position="168"/>
        <end position="298"/>
    </location>
</feature>
<evidence type="ECO:0000256" key="3">
    <source>
        <dbReference type="ARBA" id="ARBA00022960"/>
    </source>
</evidence>
<keyword evidence="5" id="KW-0012">Acyltransferase</keyword>
<dbReference type="AlphaFoldDB" id="A0A848DET0"/>
<evidence type="ECO:0000256" key="1">
    <source>
        <dbReference type="ARBA" id="ARBA00009943"/>
    </source>
</evidence>
<comment type="similarity">
    <text evidence="1">Belongs to the FemABX family.</text>
</comment>
<dbReference type="GO" id="GO:0071555">
    <property type="term" value="P:cell wall organization"/>
    <property type="evidence" value="ECO:0007669"/>
    <property type="project" value="UniProtKB-KW"/>
</dbReference>
<keyword evidence="2 8" id="KW-0808">Transferase</keyword>
<evidence type="ECO:0000256" key="4">
    <source>
        <dbReference type="ARBA" id="ARBA00022984"/>
    </source>
</evidence>
<evidence type="ECO:0000256" key="2">
    <source>
        <dbReference type="ARBA" id="ARBA00022679"/>
    </source>
</evidence>
<comment type="caution">
    <text evidence="8">The sequence shown here is derived from an EMBL/GenBank/DDBJ whole genome shotgun (WGS) entry which is preliminary data.</text>
</comment>
<keyword evidence="6" id="KW-0961">Cell wall biogenesis/degradation</keyword>
<evidence type="ECO:0000256" key="5">
    <source>
        <dbReference type="ARBA" id="ARBA00023315"/>
    </source>
</evidence>